<sequence length="149" mass="15098">MSTRVVLALAACLFAPTAAVGGGSKAVSVGRARALRAQGLSHRVDDATAVLEAAGTALSVAGLKLASAEQAFLEDKLPALVESLQAAPNTPLGETLASFPADDLKKVVGALEARGVSLDSIPKGALEAAEAVVQKSPAQLWAKAEELMR</sequence>
<dbReference type="AlphaFoldDB" id="A0A6U6NMQ4"/>
<feature type="signal peptide" evidence="1">
    <location>
        <begin position="1"/>
        <end position="19"/>
    </location>
</feature>
<reference evidence="2" key="1">
    <citation type="submission" date="2021-01" db="EMBL/GenBank/DDBJ databases">
        <authorList>
            <person name="Corre E."/>
            <person name="Pelletier E."/>
            <person name="Niang G."/>
            <person name="Scheremetjew M."/>
            <person name="Finn R."/>
            <person name="Kale V."/>
            <person name="Holt S."/>
            <person name="Cochrane G."/>
            <person name="Meng A."/>
            <person name="Brown T."/>
            <person name="Cohen L."/>
        </authorList>
    </citation>
    <scope>NUCLEOTIDE SEQUENCE</scope>
    <source>
        <strain evidence="2">RCC3387</strain>
    </source>
</reference>
<keyword evidence="1" id="KW-0732">Signal</keyword>
<accession>A0A6U6NMQ4</accession>
<evidence type="ECO:0000256" key="1">
    <source>
        <dbReference type="SAM" id="SignalP"/>
    </source>
</evidence>
<dbReference type="EMBL" id="HBGW01050580">
    <property type="protein sequence ID" value="CAD9583783.1"/>
    <property type="molecule type" value="Transcribed_RNA"/>
</dbReference>
<name>A0A6U6NMQ4_9DINO</name>
<dbReference type="EMBL" id="HBGW01050579">
    <property type="protein sequence ID" value="CAD9583782.1"/>
    <property type="molecule type" value="Transcribed_RNA"/>
</dbReference>
<gene>
    <name evidence="2" type="ORF">BRAN1462_LOCUS32172</name>
    <name evidence="3" type="ORF">BRAN1462_LOCUS32173</name>
</gene>
<protein>
    <submittedName>
        <fullName evidence="2">Uncharacterized protein</fullName>
    </submittedName>
</protein>
<proteinExistence type="predicted"/>
<evidence type="ECO:0000313" key="3">
    <source>
        <dbReference type="EMBL" id="CAD9583783.1"/>
    </source>
</evidence>
<organism evidence="2">
    <name type="scientific">Zooxanthella nutricula</name>
    <dbReference type="NCBI Taxonomy" id="1333877"/>
    <lineage>
        <taxon>Eukaryota</taxon>
        <taxon>Sar</taxon>
        <taxon>Alveolata</taxon>
        <taxon>Dinophyceae</taxon>
        <taxon>Peridiniales</taxon>
        <taxon>Peridiniales incertae sedis</taxon>
        <taxon>Zooxanthella</taxon>
    </lineage>
</organism>
<feature type="chain" id="PRO_5036192447" evidence="1">
    <location>
        <begin position="20"/>
        <end position="149"/>
    </location>
</feature>
<evidence type="ECO:0000313" key="2">
    <source>
        <dbReference type="EMBL" id="CAD9583782.1"/>
    </source>
</evidence>